<dbReference type="EMBL" id="GEDC01014777">
    <property type="protein sequence ID" value="JAS22521.1"/>
    <property type="molecule type" value="Transcribed_RNA"/>
</dbReference>
<protein>
    <submittedName>
        <fullName evidence="2">Uncharacterized protein</fullName>
    </submittedName>
</protein>
<evidence type="ECO:0000313" key="2">
    <source>
        <dbReference type="EMBL" id="JAS22521.1"/>
    </source>
</evidence>
<feature type="non-terminal residue" evidence="2">
    <location>
        <position position="1"/>
    </location>
</feature>
<feature type="compositionally biased region" description="Basic and acidic residues" evidence="1">
    <location>
        <begin position="35"/>
        <end position="46"/>
    </location>
</feature>
<dbReference type="AlphaFoldDB" id="A0A1B6DA04"/>
<organism evidence="2">
    <name type="scientific">Clastoptera arizonana</name>
    <name type="common">Arizona spittle bug</name>
    <dbReference type="NCBI Taxonomy" id="38151"/>
    <lineage>
        <taxon>Eukaryota</taxon>
        <taxon>Metazoa</taxon>
        <taxon>Ecdysozoa</taxon>
        <taxon>Arthropoda</taxon>
        <taxon>Hexapoda</taxon>
        <taxon>Insecta</taxon>
        <taxon>Pterygota</taxon>
        <taxon>Neoptera</taxon>
        <taxon>Paraneoptera</taxon>
        <taxon>Hemiptera</taxon>
        <taxon>Auchenorrhyncha</taxon>
        <taxon>Cercopoidea</taxon>
        <taxon>Clastopteridae</taxon>
        <taxon>Clastoptera</taxon>
    </lineage>
</organism>
<evidence type="ECO:0000256" key="1">
    <source>
        <dbReference type="SAM" id="MobiDB-lite"/>
    </source>
</evidence>
<proteinExistence type="predicted"/>
<gene>
    <name evidence="2" type="ORF">g.34354</name>
</gene>
<accession>A0A1B6DA04</accession>
<feature type="non-terminal residue" evidence="2">
    <location>
        <position position="99"/>
    </location>
</feature>
<feature type="region of interest" description="Disordered" evidence="1">
    <location>
        <begin position="1"/>
        <end position="76"/>
    </location>
</feature>
<reference evidence="2" key="1">
    <citation type="submission" date="2015-12" db="EMBL/GenBank/DDBJ databases">
        <title>De novo transcriptome assembly of four potential Pierce s Disease insect vectors from Arizona vineyards.</title>
        <authorList>
            <person name="Tassone E.E."/>
        </authorList>
    </citation>
    <scope>NUCLEOTIDE SEQUENCE</scope>
</reference>
<name>A0A1B6DA04_9HEMI</name>
<sequence>VGGKMVKTTILVDDVEGYTPSDKKPLPAAGIPTTEDSKPKDKKTDSSKPTGKYTKPNDKHTTITHTSDTKSVSQHQEDVVRIVGGKMVKTSVLVDDVEG</sequence>
<feature type="compositionally biased region" description="Polar residues" evidence="1">
    <location>
        <begin position="63"/>
        <end position="74"/>
    </location>
</feature>